<organism evidence="1 2">
    <name type="scientific">Rubellimicrobium roseum</name>
    <dbReference type="NCBI Taxonomy" id="687525"/>
    <lineage>
        <taxon>Bacteria</taxon>
        <taxon>Pseudomonadati</taxon>
        <taxon>Pseudomonadota</taxon>
        <taxon>Alphaproteobacteria</taxon>
        <taxon>Rhodobacterales</taxon>
        <taxon>Roseobacteraceae</taxon>
        <taxon>Rubellimicrobium</taxon>
    </lineage>
</organism>
<sequence>MLLLALLPSAALAQGLPTGNVWEPVAHVTSADLAAQGWTVTESAGLPLSNGQSAVVTYWEHTLYNTHRVMRCIASLDPDLTQTAEVCARPMGGQSPS</sequence>
<proteinExistence type="predicted"/>
<dbReference type="RefSeq" id="WP_139083572.1">
    <property type="nucleotide sequence ID" value="NZ_VDFV01000060.1"/>
</dbReference>
<reference evidence="1 2" key="1">
    <citation type="submission" date="2019-06" db="EMBL/GenBank/DDBJ databases">
        <authorList>
            <person name="Jiang L."/>
        </authorList>
    </citation>
    <scope>NUCLEOTIDE SEQUENCE [LARGE SCALE GENOMIC DNA]</scope>
    <source>
        <strain evidence="1 2">YIM 48858</strain>
    </source>
</reference>
<dbReference type="EMBL" id="VDFV01000060">
    <property type="protein sequence ID" value="TNC62076.1"/>
    <property type="molecule type" value="Genomic_DNA"/>
</dbReference>
<protein>
    <submittedName>
        <fullName evidence="1">Uncharacterized protein</fullName>
    </submittedName>
</protein>
<evidence type="ECO:0000313" key="1">
    <source>
        <dbReference type="EMBL" id="TNC62076.1"/>
    </source>
</evidence>
<name>A0A5C4NAC1_9RHOB</name>
<accession>A0A5C4NAC1</accession>
<gene>
    <name evidence="1" type="ORF">FHG71_20575</name>
</gene>
<keyword evidence="2" id="KW-1185">Reference proteome</keyword>
<dbReference type="Proteomes" id="UP000305709">
    <property type="component" value="Unassembled WGS sequence"/>
</dbReference>
<evidence type="ECO:0000313" key="2">
    <source>
        <dbReference type="Proteomes" id="UP000305709"/>
    </source>
</evidence>
<comment type="caution">
    <text evidence="1">The sequence shown here is derived from an EMBL/GenBank/DDBJ whole genome shotgun (WGS) entry which is preliminary data.</text>
</comment>
<dbReference type="AlphaFoldDB" id="A0A5C4NAC1"/>